<dbReference type="InterPro" id="IPR036318">
    <property type="entry name" value="FAD-bd_PCMH-like_sf"/>
</dbReference>
<comment type="similarity">
    <text evidence="1">Belongs to the oxygen-dependent FAD-linked oxidoreductase family.</text>
</comment>
<dbReference type="STRING" id="913774.A0A0C3GQA2"/>
<dbReference type="SUPFAM" id="SSF56176">
    <property type="entry name" value="FAD-binding/transporter-associated domain-like"/>
    <property type="match status" value="1"/>
</dbReference>
<dbReference type="InParanoid" id="A0A0C3GQA2"/>
<dbReference type="InterPro" id="IPR016169">
    <property type="entry name" value="FAD-bd_PCMH_sub2"/>
</dbReference>
<dbReference type="GO" id="GO:0016491">
    <property type="term" value="F:oxidoreductase activity"/>
    <property type="evidence" value="ECO:0007669"/>
    <property type="project" value="UniProtKB-KW"/>
</dbReference>
<dbReference type="PANTHER" id="PTHR42973">
    <property type="entry name" value="BINDING OXIDOREDUCTASE, PUTATIVE (AFU_ORTHOLOGUE AFUA_1G17690)-RELATED"/>
    <property type="match status" value="1"/>
</dbReference>
<dbReference type="InterPro" id="IPR050416">
    <property type="entry name" value="FAD-linked_Oxidoreductase"/>
</dbReference>
<evidence type="ECO:0000256" key="2">
    <source>
        <dbReference type="ARBA" id="ARBA00022630"/>
    </source>
</evidence>
<accession>A0A0C3GQA2</accession>
<gene>
    <name evidence="6" type="ORF">OIDMADRAFT_139223</name>
</gene>
<evidence type="ECO:0000313" key="7">
    <source>
        <dbReference type="Proteomes" id="UP000054321"/>
    </source>
</evidence>
<dbReference type="HOGENOM" id="CLU_111650_0_0_1"/>
<name>A0A0C3GQA2_OIDMZ</name>
<keyword evidence="2" id="KW-0285">Flavoprotein</keyword>
<keyword evidence="3" id="KW-0274">FAD</keyword>
<evidence type="ECO:0000256" key="3">
    <source>
        <dbReference type="ARBA" id="ARBA00022827"/>
    </source>
</evidence>
<reference evidence="7" key="2">
    <citation type="submission" date="2015-01" db="EMBL/GenBank/DDBJ databases">
        <title>Evolutionary Origins and Diversification of the Mycorrhizal Mutualists.</title>
        <authorList>
            <consortium name="DOE Joint Genome Institute"/>
            <consortium name="Mycorrhizal Genomics Consortium"/>
            <person name="Kohler A."/>
            <person name="Kuo A."/>
            <person name="Nagy L.G."/>
            <person name="Floudas D."/>
            <person name="Copeland A."/>
            <person name="Barry K.W."/>
            <person name="Cichocki N."/>
            <person name="Veneault-Fourrey C."/>
            <person name="LaButti K."/>
            <person name="Lindquist E.A."/>
            <person name="Lipzen A."/>
            <person name="Lundell T."/>
            <person name="Morin E."/>
            <person name="Murat C."/>
            <person name="Riley R."/>
            <person name="Ohm R."/>
            <person name="Sun H."/>
            <person name="Tunlid A."/>
            <person name="Henrissat B."/>
            <person name="Grigoriev I.V."/>
            <person name="Hibbett D.S."/>
            <person name="Martin F."/>
        </authorList>
    </citation>
    <scope>NUCLEOTIDE SEQUENCE [LARGE SCALE GENOMIC DNA]</scope>
    <source>
        <strain evidence="7">Zn</strain>
    </source>
</reference>
<keyword evidence="4" id="KW-0560">Oxidoreductase</keyword>
<dbReference type="PANTHER" id="PTHR42973:SF7">
    <property type="entry name" value="FAD-BINDING PCMH-TYPE DOMAIN-CONTAINING PROTEIN"/>
    <property type="match status" value="1"/>
</dbReference>
<sequence>MKDALISDTPLSSQLKAISPDLKIYTRSSPSFASLRAVHVLNHLSQLLLVCRPTTEDQVSQIISFCVSSKINFTVRAGGHDDSGRSCVQDSLVIDAREMDSIMIHQDRTSVVVGGGTLSHNLRHFLDSHGLMATTGVCKTVGVVNWAAVGGYGPFNGLFGLGVDQILAARLVDAKGRIIEANEEVLWAIRGGGGNFGVI</sequence>
<organism evidence="6 7">
    <name type="scientific">Oidiodendron maius (strain Zn)</name>
    <dbReference type="NCBI Taxonomy" id="913774"/>
    <lineage>
        <taxon>Eukaryota</taxon>
        <taxon>Fungi</taxon>
        <taxon>Dikarya</taxon>
        <taxon>Ascomycota</taxon>
        <taxon>Pezizomycotina</taxon>
        <taxon>Leotiomycetes</taxon>
        <taxon>Leotiomycetes incertae sedis</taxon>
        <taxon>Myxotrichaceae</taxon>
        <taxon>Oidiodendron</taxon>
    </lineage>
</organism>
<keyword evidence="7" id="KW-1185">Reference proteome</keyword>
<evidence type="ECO:0000256" key="1">
    <source>
        <dbReference type="ARBA" id="ARBA00005466"/>
    </source>
</evidence>
<dbReference type="PROSITE" id="PS51387">
    <property type="entry name" value="FAD_PCMH"/>
    <property type="match status" value="1"/>
</dbReference>
<dbReference type="InterPro" id="IPR016166">
    <property type="entry name" value="FAD-bd_PCMH"/>
</dbReference>
<dbReference type="Gene3D" id="3.30.465.10">
    <property type="match status" value="1"/>
</dbReference>
<dbReference type="EMBL" id="KN832910">
    <property type="protein sequence ID" value="KIM92666.1"/>
    <property type="molecule type" value="Genomic_DNA"/>
</dbReference>
<evidence type="ECO:0000256" key="4">
    <source>
        <dbReference type="ARBA" id="ARBA00023002"/>
    </source>
</evidence>
<dbReference type="InterPro" id="IPR006094">
    <property type="entry name" value="Oxid_FAD_bind_N"/>
</dbReference>
<dbReference type="AlphaFoldDB" id="A0A0C3GQA2"/>
<evidence type="ECO:0000259" key="5">
    <source>
        <dbReference type="PROSITE" id="PS51387"/>
    </source>
</evidence>
<protein>
    <recommendedName>
        <fullName evidence="5">FAD-binding PCMH-type domain-containing protein</fullName>
    </recommendedName>
</protein>
<proteinExistence type="inferred from homology"/>
<dbReference type="OrthoDB" id="415825at2759"/>
<reference evidence="6 7" key="1">
    <citation type="submission" date="2014-04" db="EMBL/GenBank/DDBJ databases">
        <authorList>
            <consortium name="DOE Joint Genome Institute"/>
            <person name="Kuo A."/>
            <person name="Martino E."/>
            <person name="Perotto S."/>
            <person name="Kohler A."/>
            <person name="Nagy L.G."/>
            <person name="Floudas D."/>
            <person name="Copeland A."/>
            <person name="Barry K.W."/>
            <person name="Cichocki N."/>
            <person name="Veneault-Fourrey C."/>
            <person name="LaButti K."/>
            <person name="Lindquist E.A."/>
            <person name="Lipzen A."/>
            <person name="Lundell T."/>
            <person name="Morin E."/>
            <person name="Murat C."/>
            <person name="Sun H."/>
            <person name="Tunlid A."/>
            <person name="Henrissat B."/>
            <person name="Grigoriev I.V."/>
            <person name="Hibbett D.S."/>
            <person name="Martin F."/>
            <person name="Nordberg H.P."/>
            <person name="Cantor M.N."/>
            <person name="Hua S.X."/>
        </authorList>
    </citation>
    <scope>NUCLEOTIDE SEQUENCE [LARGE SCALE GENOMIC DNA]</scope>
    <source>
        <strain evidence="6 7">Zn</strain>
    </source>
</reference>
<feature type="domain" description="FAD-binding PCMH-type" evidence="5">
    <location>
        <begin position="42"/>
        <end position="199"/>
    </location>
</feature>
<dbReference type="GO" id="GO:0071949">
    <property type="term" value="F:FAD binding"/>
    <property type="evidence" value="ECO:0007669"/>
    <property type="project" value="InterPro"/>
</dbReference>
<evidence type="ECO:0000313" key="6">
    <source>
        <dbReference type="EMBL" id="KIM92666.1"/>
    </source>
</evidence>
<dbReference type="Pfam" id="PF01565">
    <property type="entry name" value="FAD_binding_4"/>
    <property type="match status" value="1"/>
</dbReference>
<dbReference type="Proteomes" id="UP000054321">
    <property type="component" value="Unassembled WGS sequence"/>
</dbReference>